<comment type="caution">
    <text evidence="4">The sequence shown here is derived from an EMBL/GenBank/DDBJ whole genome shotgun (WGS) entry which is preliminary data.</text>
</comment>
<keyword evidence="2" id="KW-0804">Transcription</keyword>
<evidence type="ECO:0000259" key="3">
    <source>
        <dbReference type="PROSITE" id="PS50921"/>
    </source>
</evidence>
<gene>
    <name evidence="4" type="ORF">V6R90_13075</name>
</gene>
<evidence type="ECO:0000313" key="5">
    <source>
        <dbReference type="Proteomes" id="UP001482520"/>
    </source>
</evidence>
<dbReference type="Gene3D" id="1.10.10.10">
    <property type="entry name" value="Winged helix-like DNA-binding domain superfamily/Winged helix DNA-binding domain"/>
    <property type="match status" value="1"/>
</dbReference>
<organism evidence="4 5">
    <name type="scientific">Nocardioides kribbensis</name>
    <dbReference type="NCBI Taxonomy" id="305517"/>
    <lineage>
        <taxon>Bacteria</taxon>
        <taxon>Bacillati</taxon>
        <taxon>Actinomycetota</taxon>
        <taxon>Actinomycetes</taxon>
        <taxon>Propionibacteriales</taxon>
        <taxon>Nocardioidaceae</taxon>
        <taxon>Nocardioides</taxon>
    </lineage>
</organism>
<dbReference type="SUPFAM" id="SSF52172">
    <property type="entry name" value="CheY-like"/>
    <property type="match status" value="1"/>
</dbReference>
<dbReference type="SMART" id="SM01012">
    <property type="entry name" value="ANTAR"/>
    <property type="match status" value="1"/>
</dbReference>
<dbReference type="SUPFAM" id="SSF55781">
    <property type="entry name" value="GAF domain-like"/>
    <property type="match status" value="1"/>
</dbReference>
<dbReference type="EMBL" id="JBEGDP010000014">
    <property type="protein sequence ID" value="MEQ7848211.1"/>
    <property type="molecule type" value="Genomic_DNA"/>
</dbReference>
<dbReference type="InterPro" id="IPR012074">
    <property type="entry name" value="GAF_ANTAR"/>
</dbReference>
<evidence type="ECO:0000313" key="4">
    <source>
        <dbReference type="EMBL" id="MEQ7848211.1"/>
    </source>
</evidence>
<evidence type="ECO:0000256" key="1">
    <source>
        <dbReference type="ARBA" id="ARBA00023015"/>
    </source>
</evidence>
<feature type="domain" description="ANTAR" evidence="3">
    <location>
        <begin position="156"/>
        <end position="217"/>
    </location>
</feature>
<dbReference type="InterPro" id="IPR011006">
    <property type="entry name" value="CheY-like_superfamily"/>
</dbReference>
<name>A0ABV1P0A8_9ACTN</name>
<dbReference type="PROSITE" id="PS50921">
    <property type="entry name" value="ANTAR"/>
    <property type="match status" value="1"/>
</dbReference>
<dbReference type="InterPro" id="IPR029016">
    <property type="entry name" value="GAF-like_dom_sf"/>
</dbReference>
<dbReference type="Pfam" id="PF03861">
    <property type="entry name" value="ANTAR"/>
    <property type="match status" value="1"/>
</dbReference>
<keyword evidence="5" id="KW-1185">Reference proteome</keyword>
<dbReference type="Proteomes" id="UP001482520">
    <property type="component" value="Unassembled WGS sequence"/>
</dbReference>
<dbReference type="Gene3D" id="3.30.450.40">
    <property type="match status" value="1"/>
</dbReference>
<sequence length="223" mass="24374">MSSPWPDLEDLFRRLERCEDLAEGAGAVARFARERLGTDHAGLSLHAEAGGATRLALTDPLVAELDELQLLLHGGPGSRPLPEGSATTIPDTRHDPLWPDWSTAAAGLDVLSVRVLGLPAIRGHAVTLDLYSHRPRAFEHDGWADLGRTALQAGRLLRQVDRVQNLREALTTRALIGQAQGIVMERHALTSEQAMAYLRRVSQQSQVKVRDLAERIVSGAEPR</sequence>
<proteinExistence type="predicted"/>
<reference evidence="4 5" key="1">
    <citation type="submission" date="2024-02" db="EMBL/GenBank/DDBJ databases">
        <title>Full genome sequence of Nocardioides kribbensis.</title>
        <authorList>
            <person name="Poletto B.L."/>
            <person name="Silva G."/>
            <person name="Galante D."/>
            <person name="Campos K.R."/>
            <person name="Santos M.B.N."/>
            <person name="Sacchi C.T."/>
        </authorList>
    </citation>
    <scope>NUCLEOTIDE SEQUENCE [LARGE SCALE GENOMIC DNA]</scope>
    <source>
        <strain evidence="4 5">O4R</strain>
    </source>
</reference>
<evidence type="ECO:0000256" key="2">
    <source>
        <dbReference type="ARBA" id="ARBA00023163"/>
    </source>
</evidence>
<keyword evidence="1" id="KW-0805">Transcription regulation</keyword>
<dbReference type="PIRSF" id="PIRSF036625">
    <property type="entry name" value="GAF_ANTAR"/>
    <property type="match status" value="1"/>
</dbReference>
<dbReference type="InterPro" id="IPR036388">
    <property type="entry name" value="WH-like_DNA-bd_sf"/>
</dbReference>
<protein>
    <submittedName>
        <fullName evidence="4">ANTAR domain-containing protein</fullName>
    </submittedName>
</protein>
<accession>A0ABV1P0A8</accession>
<dbReference type="InterPro" id="IPR005561">
    <property type="entry name" value="ANTAR"/>
</dbReference>
<dbReference type="RefSeq" id="WP_349804933.1">
    <property type="nucleotide sequence ID" value="NZ_JBEGDP010000014.1"/>
</dbReference>